<dbReference type="RefSeq" id="WP_028858680.1">
    <property type="nucleotide sequence ID" value="NZ_CAJHAQ010000001.1"/>
</dbReference>
<name>A0A379LH35_9GAMM</name>
<sequence>MKDPIDTAIDLDSVDEAEDLQQGLTPAHRQNIDEARIDEILVEDSLDSTDYPDITDIADEDAVSQSHEDE</sequence>
<dbReference type="AlphaFoldDB" id="A0A379LH35"/>
<feature type="compositionally biased region" description="Acidic residues" evidence="1">
    <location>
        <begin position="56"/>
        <end position="70"/>
    </location>
</feature>
<proteinExistence type="predicted"/>
<keyword evidence="3" id="KW-1185">Reference proteome</keyword>
<reference evidence="2 3" key="1">
    <citation type="submission" date="2018-06" db="EMBL/GenBank/DDBJ databases">
        <authorList>
            <consortium name="Pathogen Informatics"/>
            <person name="Doyle S."/>
        </authorList>
    </citation>
    <scope>NUCLEOTIDE SEQUENCE [LARGE SCALE GENOMIC DNA]</scope>
    <source>
        <strain evidence="2 3">NCTC10526</strain>
    </source>
</reference>
<organism evidence="2 3">
    <name type="scientific">Psychrobacter phenylpyruvicus</name>
    <dbReference type="NCBI Taxonomy" id="29432"/>
    <lineage>
        <taxon>Bacteria</taxon>
        <taxon>Pseudomonadati</taxon>
        <taxon>Pseudomonadota</taxon>
        <taxon>Gammaproteobacteria</taxon>
        <taxon>Moraxellales</taxon>
        <taxon>Moraxellaceae</taxon>
        <taxon>Psychrobacter</taxon>
    </lineage>
</organism>
<dbReference type="EMBL" id="UGVC01000001">
    <property type="protein sequence ID" value="SUD89900.1"/>
    <property type="molecule type" value="Genomic_DNA"/>
</dbReference>
<accession>A0A379LH35</accession>
<evidence type="ECO:0000313" key="2">
    <source>
        <dbReference type="EMBL" id="SUD89900.1"/>
    </source>
</evidence>
<evidence type="ECO:0000313" key="3">
    <source>
        <dbReference type="Proteomes" id="UP000254123"/>
    </source>
</evidence>
<feature type="region of interest" description="Disordered" evidence="1">
    <location>
        <begin position="43"/>
        <end position="70"/>
    </location>
</feature>
<dbReference type="Proteomes" id="UP000254123">
    <property type="component" value="Unassembled WGS sequence"/>
</dbReference>
<gene>
    <name evidence="2" type="ORF">NCTC10526_00206</name>
</gene>
<evidence type="ECO:0000256" key="1">
    <source>
        <dbReference type="SAM" id="MobiDB-lite"/>
    </source>
</evidence>
<protein>
    <submittedName>
        <fullName evidence="2">Uncharacterized protein</fullName>
    </submittedName>
</protein>